<gene>
    <name evidence="2" type="ORF">ECRASSUSDP1_LOCUS24977</name>
</gene>
<dbReference type="Proteomes" id="UP001295684">
    <property type="component" value="Unassembled WGS sequence"/>
</dbReference>
<organism evidence="2 3">
    <name type="scientific">Euplotes crassus</name>
    <dbReference type="NCBI Taxonomy" id="5936"/>
    <lineage>
        <taxon>Eukaryota</taxon>
        <taxon>Sar</taxon>
        <taxon>Alveolata</taxon>
        <taxon>Ciliophora</taxon>
        <taxon>Intramacronucleata</taxon>
        <taxon>Spirotrichea</taxon>
        <taxon>Hypotrichia</taxon>
        <taxon>Euplotida</taxon>
        <taxon>Euplotidae</taxon>
        <taxon>Moneuplotes</taxon>
    </lineage>
</organism>
<protein>
    <submittedName>
        <fullName evidence="2">Uncharacterized protein</fullName>
    </submittedName>
</protein>
<feature type="region of interest" description="Disordered" evidence="1">
    <location>
        <begin position="236"/>
        <end position="258"/>
    </location>
</feature>
<dbReference type="AlphaFoldDB" id="A0AAD1Y2A6"/>
<dbReference type="EMBL" id="CAMPGE010025748">
    <property type="protein sequence ID" value="CAI2383475.1"/>
    <property type="molecule type" value="Genomic_DNA"/>
</dbReference>
<feature type="compositionally biased region" description="Basic and acidic residues" evidence="1">
    <location>
        <begin position="149"/>
        <end position="159"/>
    </location>
</feature>
<evidence type="ECO:0000256" key="1">
    <source>
        <dbReference type="SAM" id="MobiDB-lite"/>
    </source>
</evidence>
<feature type="compositionally biased region" description="Basic residues" evidence="1">
    <location>
        <begin position="249"/>
        <end position="258"/>
    </location>
</feature>
<evidence type="ECO:0000313" key="3">
    <source>
        <dbReference type="Proteomes" id="UP001295684"/>
    </source>
</evidence>
<feature type="region of interest" description="Disordered" evidence="1">
    <location>
        <begin position="143"/>
        <end position="164"/>
    </location>
</feature>
<proteinExistence type="predicted"/>
<sequence>MSIPDELSDRSEDIDQELLLNNNVKFKETGDKNLVQGDRSISALRSEEESDMSIPEELSEVDFESHEGPLELYTGPGSLDKSAEEHKSDINKNHLSLLKIGEEEYKAPFHKETTALENIPTSNIDDENFQSNFDEKKDAINHYGENPEEENKHESRLSQDSKGNYSFGITISSKDAKVETKLRKSKSNNQSITFQSFVKPHRMSTYFDEQQEKLSPESKYIKYDKHSMNINLLESSNAESKMTAQSSLSRKREKSRLKSRLKNYSRKIKYRPVAKARAKATKDAIRVKNILSTSNRSSRRINMKQQYENWIKFKSANKSAFFGTSDDCFYENNTKDLQKYSMDNRVNFVQSGDQGMVADFNLQPYLLKTCRNKGKKDPTKPKAFRKLEELTRLSLKASHPPNDYKNSMQYNFLKKVQKNYKKIEKSLNNKKWCSSSLMEMRDLQRSQSKKKMQIRLELCNTKIPQRIKLERKRSLLSRRSQDLASGITRRKILAITEGLSSNGFISYPNFLRVLNDLKLTSFCGNDAAQEILEHYNFSSSQSQDQQELPAEIQEFLKEQQFCKQLWNRMNQFLFNFIDSIILIDVLEIFMTKQEQAAINEFDNYVQGISKTTDISPGDIAENLKRNRDLEVKEIWTTKRIFKYFLKKKPANYHDKGYFGPYAARRMTRIYAEHKKEYSFSPRIIRKKGLDYLQKRHLSLLESGLFEDLNDLLLKELHKVKSIQLEESPEVTGG</sequence>
<name>A0AAD1Y2A6_EUPCR</name>
<evidence type="ECO:0000313" key="2">
    <source>
        <dbReference type="EMBL" id="CAI2383475.1"/>
    </source>
</evidence>
<reference evidence="2" key="1">
    <citation type="submission" date="2023-07" db="EMBL/GenBank/DDBJ databases">
        <authorList>
            <consortium name="AG Swart"/>
            <person name="Singh M."/>
            <person name="Singh A."/>
            <person name="Seah K."/>
            <person name="Emmerich C."/>
        </authorList>
    </citation>
    <scope>NUCLEOTIDE SEQUENCE</scope>
    <source>
        <strain evidence="2">DP1</strain>
    </source>
</reference>
<feature type="compositionally biased region" description="Basic and acidic residues" evidence="1">
    <location>
        <begin position="81"/>
        <end position="90"/>
    </location>
</feature>
<comment type="caution">
    <text evidence="2">The sequence shown here is derived from an EMBL/GenBank/DDBJ whole genome shotgun (WGS) entry which is preliminary data.</text>
</comment>
<accession>A0AAD1Y2A6</accession>
<feature type="compositionally biased region" description="Polar residues" evidence="1">
    <location>
        <begin position="236"/>
        <end position="245"/>
    </location>
</feature>
<keyword evidence="3" id="KW-1185">Reference proteome</keyword>
<feature type="region of interest" description="Disordered" evidence="1">
    <location>
        <begin position="61"/>
        <end position="90"/>
    </location>
</feature>